<dbReference type="EC" id="2.4.1.21" evidence="8"/>
<feature type="binding site" evidence="8">
    <location>
        <position position="21"/>
    </location>
    <ligand>
        <name>ADP-alpha-D-glucose</name>
        <dbReference type="ChEBI" id="CHEBI:57498"/>
    </ligand>
</feature>
<evidence type="ECO:0000256" key="4">
    <source>
        <dbReference type="ARBA" id="ARBA00010281"/>
    </source>
</evidence>
<evidence type="ECO:0000259" key="10">
    <source>
        <dbReference type="Pfam" id="PF08323"/>
    </source>
</evidence>
<dbReference type="CDD" id="cd03791">
    <property type="entry name" value="GT5_Glycogen_synthase_DULL1-like"/>
    <property type="match status" value="1"/>
</dbReference>
<sequence length="496" mass="53811">MGDRVAVKVLSVASEFYPLIKTGGLADVTGSLPKALTAHGIETRTLLPGYPAVISAIGKRRRAAELDLLGHSASLISTQVDANALYVLELPELYDRPGGPYLDETGADFPDNSARFAVLSLAGARIVGGAVPGWRPDLVHTHDWQSALTSVYMRHGMDSAVPSVLTIHNLAFQGQFPLQGLPELGLPPEAYTIDCLEYYGDVSFLKGGIQTADMLTTVSPTYAREILSEGLGMGMEGVLRARRRSLRGIVNGIDTDVWSPEQDPHLICGFCPETLARRGLNRRYLTNRLGLPDGDGPIFSVVSRLTWQKGIDLVIACVPHIVDGEGRLIVCGQGDHDYEERLHEMARLYPNHVAVSIGYDEALAHRIHGGTDFIVQPSRFEPCGLTQLYALRYGAVPIVARTGGLSETIIDANDAAMAAGAATGIQFHPTTADELCHAIDRAMALFRQPDRMTRLQVQGMKTNFSWETSALQYASLYEELTGSLCPARPWHGQKAG</sequence>
<dbReference type="Proteomes" id="UP000241247">
    <property type="component" value="Unassembled WGS sequence"/>
</dbReference>
<dbReference type="AlphaFoldDB" id="A0A2T5B5J4"/>
<dbReference type="GO" id="GO:0004373">
    <property type="term" value="F:alpha-1,4-glucan glucosyltransferase (UDP-glucose donor) activity"/>
    <property type="evidence" value="ECO:0007669"/>
    <property type="project" value="InterPro"/>
</dbReference>
<evidence type="ECO:0000256" key="5">
    <source>
        <dbReference type="ARBA" id="ARBA00022676"/>
    </source>
</evidence>
<feature type="domain" description="Glycosyl transferase family 1" evidence="9">
    <location>
        <begin position="293"/>
        <end position="449"/>
    </location>
</feature>
<evidence type="ECO:0000256" key="3">
    <source>
        <dbReference type="ARBA" id="ARBA00004964"/>
    </source>
</evidence>
<organism evidence="11 12">
    <name type="scientific">Mycoplana dimorpha</name>
    <dbReference type="NCBI Taxonomy" id="28320"/>
    <lineage>
        <taxon>Bacteria</taxon>
        <taxon>Pseudomonadati</taxon>
        <taxon>Pseudomonadota</taxon>
        <taxon>Alphaproteobacteria</taxon>
        <taxon>Hyphomicrobiales</taxon>
        <taxon>Rhizobiaceae</taxon>
        <taxon>Mycoplana</taxon>
    </lineage>
</organism>
<gene>
    <name evidence="8" type="primary">glgA</name>
    <name evidence="11" type="ORF">C7449_105113</name>
</gene>
<evidence type="ECO:0000256" key="2">
    <source>
        <dbReference type="ARBA" id="ARBA00002764"/>
    </source>
</evidence>
<name>A0A2T5B5J4_MYCDI</name>
<evidence type="ECO:0000313" key="11">
    <source>
        <dbReference type="EMBL" id="PTM94214.1"/>
    </source>
</evidence>
<comment type="catalytic activity">
    <reaction evidence="1 8">
        <text>[(1-&gt;4)-alpha-D-glucosyl](n) + ADP-alpha-D-glucose = [(1-&gt;4)-alpha-D-glucosyl](n+1) + ADP + H(+)</text>
        <dbReference type="Rhea" id="RHEA:18189"/>
        <dbReference type="Rhea" id="RHEA-COMP:9584"/>
        <dbReference type="Rhea" id="RHEA-COMP:9587"/>
        <dbReference type="ChEBI" id="CHEBI:15378"/>
        <dbReference type="ChEBI" id="CHEBI:15444"/>
        <dbReference type="ChEBI" id="CHEBI:57498"/>
        <dbReference type="ChEBI" id="CHEBI:456216"/>
        <dbReference type="EC" id="2.4.1.21"/>
    </reaction>
</comment>
<dbReference type="NCBIfam" id="TIGR02095">
    <property type="entry name" value="glgA"/>
    <property type="match status" value="1"/>
</dbReference>
<dbReference type="SUPFAM" id="SSF53756">
    <property type="entry name" value="UDP-Glycosyltransferase/glycogen phosphorylase"/>
    <property type="match status" value="1"/>
</dbReference>
<dbReference type="InterPro" id="IPR013534">
    <property type="entry name" value="Starch_synth_cat_dom"/>
</dbReference>
<keyword evidence="12" id="KW-1185">Reference proteome</keyword>
<dbReference type="HAMAP" id="MF_00484">
    <property type="entry name" value="Glycogen_synth"/>
    <property type="match status" value="1"/>
</dbReference>
<feature type="domain" description="Starch synthase catalytic" evidence="10">
    <location>
        <begin position="8"/>
        <end position="240"/>
    </location>
</feature>
<evidence type="ECO:0000256" key="1">
    <source>
        <dbReference type="ARBA" id="ARBA00001478"/>
    </source>
</evidence>
<dbReference type="UniPathway" id="UPA00164"/>
<protein>
    <recommendedName>
        <fullName evidence="8">Glycogen synthase</fullName>
        <ecNumber evidence="8">2.4.1.21</ecNumber>
    </recommendedName>
    <alternativeName>
        <fullName evidence="8">Starch [bacterial glycogen] synthase</fullName>
    </alternativeName>
</protein>
<evidence type="ECO:0000256" key="7">
    <source>
        <dbReference type="ARBA" id="ARBA00023056"/>
    </source>
</evidence>
<evidence type="ECO:0000256" key="6">
    <source>
        <dbReference type="ARBA" id="ARBA00022679"/>
    </source>
</evidence>
<reference evidence="11 12" key="1">
    <citation type="submission" date="2018-04" db="EMBL/GenBank/DDBJ databases">
        <title>Genomic Encyclopedia of Type Strains, Phase IV (KMG-IV): sequencing the most valuable type-strain genomes for metagenomic binning, comparative biology and taxonomic classification.</title>
        <authorList>
            <person name="Goeker M."/>
        </authorList>
    </citation>
    <scope>NUCLEOTIDE SEQUENCE [LARGE SCALE GENOMIC DNA]</scope>
    <source>
        <strain evidence="11 12">DSM 7138</strain>
    </source>
</reference>
<keyword evidence="6 8" id="KW-0808">Transferase</keyword>
<dbReference type="Pfam" id="PF08323">
    <property type="entry name" value="Glyco_transf_5"/>
    <property type="match status" value="1"/>
</dbReference>
<dbReference type="InterPro" id="IPR011835">
    <property type="entry name" value="GS/SS"/>
</dbReference>
<dbReference type="PANTHER" id="PTHR45825">
    <property type="entry name" value="GRANULE-BOUND STARCH SYNTHASE 1, CHLOROPLASTIC/AMYLOPLASTIC"/>
    <property type="match status" value="1"/>
</dbReference>
<evidence type="ECO:0000256" key="8">
    <source>
        <dbReference type="HAMAP-Rule" id="MF_00484"/>
    </source>
</evidence>
<dbReference type="PANTHER" id="PTHR45825:SF11">
    <property type="entry name" value="ALPHA AMYLASE DOMAIN-CONTAINING PROTEIN"/>
    <property type="match status" value="1"/>
</dbReference>
<evidence type="ECO:0000259" key="9">
    <source>
        <dbReference type="Pfam" id="PF00534"/>
    </source>
</evidence>
<dbReference type="EMBL" id="PZZZ01000005">
    <property type="protein sequence ID" value="PTM94214.1"/>
    <property type="molecule type" value="Genomic_DNA"/>
</dbReference>
<comment type="pathway">
    <text evidence="3 8">Glycan biosynthesis; glycogen biosynthesis.</text>
</comment>
<dbReference type="GO" id="GO:0009011">
    <property type="term" value="F:alpha-1,4-glucan glucosyltransferase (ADP-glucose donor) activity"/>
    <property type="evidence" value="ECO:0007669"/>
    <property type="project" value="UniProtKB-UniRule"/>
</dbReference>
<dbReference type="InterPro" id="IPR001296">
    <property type="entry name" value="Glyco_trans_1"/>
</dbReference>
<dbReference type="Pfam" id="PF00534">
    <property type="entry name" value="Glycos_transf_1"/>
    <property type="match status" value="1"/>
</dbReference>
<keyword evidence="7 8" id="KW-0320">Glycogen biosynthesis</keyword>
<dbReference type="GO" id="GO:0005978">
    <property type="term" value="P:glycogen biosynthetic process"/>
    <property type="evidence" value="ECO:0007669"/>
    <property type="project" value="UniProtKB-UniRule"/>
</dbReference>
<accession>A0A2T5B5J4</accession>
<comment type="caution">
    <text evidence="11">The sequence shown here is derived from an EMBL/GenBank/DDBJ whole genome shotgun (WGS) entry which is preliminary data.</text>
</comment>
<evidence type="ECO:0000313" key="12">
    <source>
        <dbReference type="Proteomes" id="UP000241247"/>
    </source>
</evidence>
<dbReference type="NCBIfam" id="NF001899">
    <property type="entry name" value="PRK00654.1-2"/>
    <property type="match status" value="1"/>
</dbReference>
<proteinExistence type="inferred from homology"/>
<dbReference type="Gene3D" id="3.40.50.2000">
    <property type="entry name" value="Glycogen Phosphorylase B"/>
    <property type="match status" value="2"/>
</dbReference>
<comment type="function">
    <text evidence="2 8">Synthesizes alpha-1,4-glucan chains using ADP-glucose.</text>
</comment>
<keyword evidence="5 8" id="KW-0328">Glycosyltransferase</keyword>
<comment type="similarity">
    <text evidence="4 8">Belongs to the glycosyltransferase 1 family. Bacterial/plant glycogen synthase subfamily.</text>
</comment>
<dbReference type="GO" id="GO:0005829">
    <property type="term" value="C:cytosol"/>
    <property type="evidence" value="ECO:0007669"/>
    <property type="project" value="TreeGrafter"/>
</dbReference>